<accession>A0AA88XEG5</accession>
<gene>
    <name evidence="1" type="ORF">FSP39_004828</name>
</gene>
<evidence type="ECO:0000313" key="2">
    <source>
        <dbReference type="Proteomes" id="UP001186944"/>
    </source>
</evidence>
<protein>
    <submittedName>
        <fullName evidence="1">Uncharacterized protein</fullName>
    </submittedName>
</protein>
<proteinExistence type="predicted"/>
<reference evidence="1" key="1">
    <citation type="submission" date="2019-08" db="EMBL/GenBank/DDBJ databases">
        <title>The improved chromosome-level genome for the pearl oyster Pinctada fucata martensii using PacBio sequencing and Hi-C.</title>
        <authorList>
            <person name="Zheng Z."/>
        </authorList>
    </citation>
    <scope>NUCLEOTIDE SEQUENCE</scope>
    <source>
        <strain evidence="1">ZZ-2019</strain>
        <tissue evidence="1">Adductor muscle</tissue>
    </source>
</reference>
<dbReference type="AlphaFoldDB" id="A0AA88XEG5"/>
<dbReference type="Proteomes" id="UP001186944">
    <property type="component" value="Unassembled WGS sequence"/>
</dbReference>
<evidence type="ECO:0000313" key="1">
    <source>
        <dbReference type="EMBL" id="KAK3083893.1"/>
    </source>
</evidence>
<organism evidence="1 2">
    <name type="scientific">Pinctada imbricata</name>
    <name type="common">Atlantic pearl-oyster</name>
    <name type="synonym">Pinctada martensii</name>
    <dbReference type="NCBI Taxonomy" id="66713"/>
    <lineage>
        <taxon>Eukaryota</taxon>
        <taxon>Metazoa</taxon>
        <taxon>Spiralia</taxon>
        <taxon>Lophotrochozoa</taxon>
        <taxon>Mollusca</taxon>
        <taxon>Bivalvia</taxon>
        <taxon>Autobranchia</taxon>
        <taxon>Pteriomorphia</taxon>
        <taxon>Pterioida</taxon>
        <taxon>Pterioidea</taxon>
        <taxon>Pteriidae</taxon>
        <taxon>Pinctada</taxon>
    </lineage>
</organism>
<keyword evidence="2" id="KW-1185">Reference proteome</keyword>
<comment type="caution">
    <text evidence="1">The sequence shown here is derived from an EMBL/GenBank/DDBJ whole genome shotgun (WGS) entry which is preliminary data.</text>
</comment>
<name>A0AA88XEG5_PINIB</name>
<dbReference type="EMBL" id="VSWD01000013">
    <property type="protein sequence ID" value="KAK3083893.1"/>
    <property type="molecule type" value="Genomic_DNA"/>
</dbReference>
<sequence>MKQSSKDYKKEINKSFEKYQFDMEKELRNKSEVNSRQYWKILNKLNGKNEISEIKASLNDLFEYFKDINQGENNAEEFNIPDDNDDTFDTDILNEAITEKEIDDSIRNLKNNKAKGYDNVSNEYIKYSANTFMPLYLHY</sequence>